<accession>A0AAV1DYC8</accession>
<dbReference type="EMBL" id="OX459124">
    <property type="protein sequence ID" value="CAI9112971.1"/>
    <property type="molecule type" value="Genomic_DNA"/>
</dbReference>
<evidence type="ECO:0000313" key="1">
    <source>
        <dbReference type="EMBL" id="CAI9112971.1"/>
    </source>
</evidence>
<protein>
    <submittedName>
        <fullName evidence="1">OLC1v1013486C1</fullName>
    </submittedName>
</protein>
<reference evidence="1" key="1">
    <citation type="submission" date="2023-03" db="EMBL/GenBank/DDBJ databases">
        <authorList>
            <person name="Julca I."/>
        </authorList>
    </citation>
    <scope>NUCLEOTIDE SEQUENCE</scope>
</reference>
<proteinExistence type="predicted"/>
<dbReference type="AlphaFoldDB" id="A0AAV1DYC8"/>
<name>A0AAV1DYC8_OLDCO</name>
<sequence>MGRVKRCRIHDLLYDFCLKKAKAGQFFHVLEGGYGFGCPSVIGQLVWLAYPAIRGDVREIPASIGNLSNLETLMIRTTESYSDPPPIPEGFWNLRKLKHFCYFLEDSVNNFLWGARLPNENLVNLSDLDELERISGAGFYYSGEERVVKKSPNLLELEFVHFGMMGADNLEFLKLKDVEFKGDLWRMEEDHFCKFRILKLDSSLLRWWNGCDDQFGCLEKLVLSNCCHLEEMPSCLENIRHFNTSTDQGHILFCGDNNVGEED</sequence>
<organism evidence="1 2">
    <name type="scientific">Oldenlandia corymbosa var. corymbosa</name>
    <dbReference type="NCBI Taxonomy" id="529605"/>
    <lineage>
        <taxon>Eukaryota</taxon>
        <taxon>Viridiplantae</taxon>
        <taxon>Streptophyta</taxon>
        <taxon>Embryophyta</taxon>
        <taxon>Tracheophyta</taxon>
        <taxon>Spermatophyta</taxon>
        <taxon>Magnoliopsida</taxon>
        <taxon>eudicotyledons</taxon>
        <taxon>Gunneridae</taxon>
        <taxon>Pentapetalae</taxon>
        <taxon>asterids</taxon>
        <taxon>lamiids</taxon>
        <taxon>Gentianales</taxon>
        <taxon>Rubiaceae</taxon>
        <taxon>Rubioideae</taxon>
        <taxon>Spermacoceae</taxon>
        <taxon>Hedyotis-Oldenlandia complex</taxon>
        <taxon>Oldenlandia</taxon>
    </lineage>
</organism>
<gene>
    <name evidence="1" type="ORF">OLC1_LOCUS20064</name>
</gene>
<keyword evidence="2" id="KW-1185">Reference proteome</keyword>
<dbReference type="PANTHER" id="PTHR15140">
    <property type="entry name" value="TUBULIN-SPECIFIC CHAPERONE E"/>
    <property type="match status" value="1"/>
</dbReference>
<dbReference type="SUPFAM" id="SSF52058">
    <property type="entry name" value="L domain-like"/>
    <property type="match status" value="1"/>
</dbReference>
<dbReference type="InterPro" id="IPR032675">
    <property type="entry name" value="LRR_dom_sf"/>
</dbReference>
<dbReference type="Gene3D" id="3.80.10.10">
    <property type="entry name" value="Ribonuclease Inhibitor"/>
    <property type="match status" value="1"/>
</dbReference>
<dbReference type="Proteomes" id="UP001161247">
    <property type="component" value="Chromosome 7"/>
</dbReference>
<evidence type="ECO:0000313" key="2">
    <source>
        <dbReference type="Proteomes" id="UP001161247"/>
    </source>
</evidence>
<dbReference type="PANTHER" id="PTHR15140:SF33">
    <property type="entry name" value="LATE BLIGHT RESISTANCE PROTEIN HOMOLOG R1A-3 ISOFORM X1"/>
    <property type="match status" value="1"/>
</dbReference>